<reference evidence="1" key="1">
    <citation type="submission" date="2018-05" db="EMBL/GenBank/DDBJ databases">
        <authorList>
            <person name="Lanie J.A."/>
            <person name="Ng W.-L."/>
            <person name="Kazmierczak K.M."/>
            <person name="Andrzejewski T.M."/>
            <person name="Davidsen T.M."/>
            <person name="Wayne K.J."/>
            <person name="Tettelin H."/>
            <person name="Glass J.I."/>
            <person name="Rusch D."/>
            <person name="Podicherti R."/>
            <person name="Tsui H.-C.T."/>
            <person name="Winkler M.E."/>
        </authorList>
    </citation>
    <scope>NUCLEOTIDE SEQUENCE</scope>
</reference>
<organism evidence="1">
    <name type="scientific">marine metagenome</name>
    <dbReference type="NCBI Taxonomy" id="408172"/>
    <lineage>
        <taxon>unclassified sequences</taxon>
        <taxon>metagenomes</taxon>
        <taxon>ecological metagenomes</taxon>
    </lineage>
</organism>
<dbReference type="EMBL" id="UINC01225939">
    <property type="protein sequence ID" value="SVE56205.1"/>
    <property type="molecule type" value="Genomic_DNA"/>
</dbReference>
<accession>A0A383EIU8</accession>
<name>A0A383EIU8_9ZZZZ</name>
<proteinExistence type="predicted"/>
<protein>
    <submittedName>
        <fullName evidence="1">Uncharacterized protein</fullName>
    </submittedName>
</protein>
<dbReference type="AlphaFoldDB" id="A0A383EIU8"/>
<sequence>MTRGLLVLACALFFWPLSPHNLFAESIPVTTDVGELNRLIQPHLPRSLPNEGPPKDTFNVSISLS</sequence>
<feature type="non-terminal residue" evidence="1">
    <location>
        <position position="65"/>
    </location>
</feature>
<gene>
    <name evidence="1" type="ORF">METZ01_LOCUS509059</name>
</gene>
<evidence type="ECO:0000313" key="1">
    <source>
        <dbReference type="EMBL" id="SVE56205.1"/>
    </source>
</evidence>